<organism evidence="6 7">
    <name type="scientific">Cloacibacillus evryensis</name>
    <dbReference type="NCBI Taxonomy" id="508460"/>
    <lineage>
        <taxon>Bacteria</taxon>
        <taxon>Thermotogati</taxon>
        <taxon>Synergistota</taxon>
        <taxon>Synergistia</taxon>
        <taxon>Synergistales</taxon>
        <taxon>Synergistaceae</taxon>
        <taxon>Cloacibacillus</taxon>
    </lineage>
</organism>
<dbReference type="PANTHER" id="PTHR30419">
    <property type="entry name" value="HTH-TYPE TRANSCRIPTIONAL REGULATOR YBHD"/>
    <property type="match status" value="1"/>
</dbReference>
<accession>A0AAW5K6H0</accession>
<dbReference type="InterPro" id="IPR036390">
    <property type="entry name" value="WH_DNA-bd_sf"/>
</dbReference>
<dbReference type="CDD" id="cd05466">
    <property type="entry name" value="PBP2_LTTR_substrate"/>
    <property type="match status" value="1"/>
</dbReference>
<keyword evidence="3" id="KW-0238">DNA-binding</keyword>
<comment type="similarity">
    <text evidence="1">Belongs to the LysR transcriptional regulatory family.</text>
</comment>
<evidence type="ECO:0000256" key="2">
    <source>
        <dbReference type="ARBA" id="ARBA00023015"/>
    </source>
</evidence>
<evidence type="ECO:0000259" key="5">
    <source>
        <dbReference type="PROSITE" id="PS50931"/>
    </source>
</evidence>
<keyword evidence="2" id="KW-0805">Transcription regulation</keyword>
<proteinExistence type="inferred from homology"/>
<gene>
    <name evidence="6" type="ORF">NE630_09925</name>
</gene>
<dbReference type="EMBL" id="JANFYT010000019">
    <property type="protein sequence ID" value="MCQ4814744.1"/>
    <property type="molecule type" value="Genomic_DNA"/>
</dbReference>
<dbReference type="InterPro" id="IPR005119">
    <property type="entry name" value="LysR_subst-bd"/>
</dbReference>
<protein>
    <submittedName>
        <fullName evidence="6">LysR family transcriptional regulator</fullName>
    </submittedName>
</protein>
<dbReference type="Gene3D" id="3.40.190.290">
    <property type="match status" value="1"/>
</dbReference>
<dbReference type="Pfam" id="PF00126">
    <property type="entry name" value="HTH_1"/>
    <property type="match status" value="1"/>
</dbReference>
<dbReference type="InterPro" id="IPR050950">
    <property type="entry name" value="HTH-type_LysR_regulators"/>
</dbReference>
<reference evidence="6 7" key="1">
    <citation type="submission" date="2022-06" db="EMBL/GenBank/DDBJ databases">
        <title>Isolation of gut microbiota from human fecal samples.</title>
        <authorList>
            <person name="Pamer E.G."/>
            <person name="Barat B."/>
            <person name="Waligurski E."/>
            <person name="Medina S."/>
            <person name="Paddock L."/>
            <person name="Mostad J."/>
        </authorList>
    </citation>
    <scope>NUCLEOTIDE SEQUENCE [LARGE SCALE GENOMIC DNA]</scope>
    <source>
        <strain evidence="6 7">DFI.9.90</strain>
    </source>
</reference>
<keyword evidence="4" id="KW-0804">Transcription</keyword>
<dbReference type="Gene3D" id="1.10.10.10">
    <property type="entry name" value="Winged helix-like DNA-binding domain superfamily/Winged helix DNA-binding domain"/>
    <property type="match status" value="1"/>
</dbReference>
<dbReference type="GO" id="GO:0005829">
    <property type="term" value="C:cytosol"/>
    <property type="evidence" value="ECO:0007669"/>
    <property type="project" value="TreeGrafter"/>
</dbReference>
<dbReference type="AlphaFoldDB" id="A0AAW5K6H0"/>
<evidence type="ECO:0000256" key="1">
    <source>
        <dbReference type="ARBA" id="ARBA00009437"/>
    </source>
</evidence>
<feature type="domain" description="HTH lysR-type" evidence="5">
    <location>
        <begin position="1"/>
        <end position="58"/>
    </location>
</feature>
<sequence>MDINRYIYISAVAALQNLTKAAEELHISQPALTKAIRRTEEETGVQLFERRSNSLRLTYAGERFLNGAKNLIEAKNMLDREMLQIASGQRGKISLGIHPEIAASWLPKMLPEFAVRYPDIEIEIIEATSEHFAAKILDGTMDFCIYTLPVYSDELDYEILGETPILLVSSETHPFAKDIALAENSPNRPFLLDPQRMNGERFLTITKGRGMQYVGKQIFEKHGIKVNVVLRLESSNAVSQLAAAGFGMCFATFKTCEELKMKADLNPVFYTLDNPVYTRKTMIAYKKGCRLSLPARTMIEMVKRAGRQRPQRIINVDRGEKSAT</sequence>
<dbReference type="PROSITE" id="PS50931">
    <property type="entry name" value="HTH_LYSR"/>
    <property type="match status" value="1"/>
</dbReference>
<dbReference type="InterPro" id="IPR000847">
    <property type="entry name" value="LysR_HTH_N"/>
</dbReference>
<comment type="caution">
    <text evidence="6">The sequence shown here is derived from an EMBL/GenBank/DDBJ whole genome shotgun (WGS) entry which is preliminary data.</text>
</comment>
<name>A0AAW5K6H0_9BACT</name>
<evidence type="ECO:0000313" key="7">
    <source>
        <dbReference type="Proteomes" id="UP001205919"/>
    </source>
</evidence>
<dbReference type="Proteomes" id="UP001205919">
    <property type="component" value="Unassembled WGS sequence"/>
</dbReference>
<dbReference type="GO" id="GO:0003700">
    <property type="term" value="F:DNA-binding transcription factor activity"/>
    <property type="evidence" value="ECO:0007669"/>
    <property type="project" value="InterPro"/>
</dbReference>
<dbReference type="SUPFAM" id="SSF46785">
    <property type="entry name" value="Winged helix' DNA-binding domain"/>
    <property type="match status" value="1"/>
</dbReference>
<evidence type="ECO:0000313" key="6">
    <source>
        <dbReference type="EMBL" id="MCQ4814744.1"/>
    </source>
</evidence>
<dbReference type="Pfam" id="PF03466">
    <property type="entry name" value="LysR_substrate"/>
    <property type="match status" value="1"/>
</dbReference>
<dbReference type="InterPro" id="IPR036388">
    <property type="entry name" value="WH-like_DNA-bd_sf"/>
</dbReference>
<keyword evidence="7" id="KW-1185">Reference proteome</keyword>
<dbReference type="RefSeq" id="WP_008712603.1">
    <property type="nucleotide sequence ID" value="NZ_CABKQM010000008.1"/>
</dbReference>
<dbReference type="PRINTS" id="PR00039">
    <property type="entry name" value="HTHLYSR"/>
</dbReference>
<dbReference type="GO" id="GO:0003677">
    <property type="term" value="F:DNA binding"/>
    <property type="evidence" value="ECO:0007669"/>
    <property type="project" value="UniProtKB-KW"/>
</dbReference>
<dbReference type="SUPFAM" id="SSF53850">
    <property type="entry name" value="Periplasmic binding protein-like II"/>
    <property type="match status" value="1"/>
</dbReference>
<evidence type="ECO:0000256" key="3">
    <source>
        <dbReference type="ARBA" id="ARBA00023125"/>
    </source>
</evidence>
<evidence type="ECO:0000256" key="4">
    <source>
        <dbReference type="ARBA" id="ARBA00023163"/>
    </source>
</evidence>